<dbReference type="AlphaFoldDB" id="A0A1H5Y6H9"/>
<gene>
    <name evidence="2" type="ORF">SAMN05421819_2148</name>
</gene>
<organism evidence="2 3">
    <name type="scientific">Bryocella elongata</name>
    <dbReference type="NCBI Taxonomy" id="863522"/>
    <lineage>
        <taxon>Bacteria</taxon>
        <taxon>Pseudomonadati</taxon>
        <taxon>Acidobacteriota</taxon>
        <taxon>Terriglobia</taxon>
        <taxon>Terriglobales</taxon>
        <taxon>Acidobacteriaceae</taxon>
        <taxon>Bryocella</taxon>
    </lineage>
</organism>
<evidence type="ECO:0000256" key="1">
    <source>
        <dbReference type="SAM" id="MobiDB-lite"/>
    </source>
</evidence>
<sequence>MPDGPEEKAGGGAGAEVGERVAPGLRSRARRKPRTELEALVALGKRIEQGPRALIRIAERWLLVRGRSGELMRLRANAAQRSFEERRGRQNIVLKARQMGVTTWIAGRFFLRTVTRPGSLTMVVAQNRDAAEAIFKTVHRMWEGLPEDLREGPLRRSHASAGRMVFPELDSEMCVGSASDSNAGRGVSLTNLLCSEVSRWPGDAVGTLAGLRAALAPDGEMVLESTPNGAYGAFYEEWMSGVDECGAVGDVVRHFFPWWMEERYVGPEVERAAMRDEELALVTMFGLSGAQIGYRRGLEKSFGVLRSQEYAEDAVSCFRASDHCCFDVAALESRLGEVQEPRERRRGGALWVFLPAMPRREYIVAVDTAGGGVHGDFSAVQVIERSTGLQCAELRERLGPAETARVAADLAREYGGAVVVVERNNHGSAVLAYLETRERYARVYESGGQAGWLTSAATRPEMIARMRVLLEESAERFLSRRLLEECRTFTAGTGGRYGAAAGSHDDLVMAMGIAQTVREELISAAR</sequence>
<dbReference type="EMBL" id="FNVA01000003">
    <property type="protein sequence ID" value="SEG19594.1"/>
    <property type="molecule type" value="Genomic_DNA"/>
</dbReference>
<accession>A0A1H5Y6H9</accession>
<protein>
    <recommendedName>
        <fullName evidence="4">Terminase-like family protein</fullName>
    </recommendedName>
</protein>
<dbReference type="Proteomes" id="UP000236728">
    <property type="component" value="Unassembled WGS sequence"/>
</dbReference>
<evidence type="ECO:0000313" key="3">
    <source>
        <dbReference type="Proteomes" id="UP000236728"/>
    </source>
</evidence>
<feature type="region of interest" description="Disordered" evidence="1">
    <location>
        <begin position="1"/>
        <end position="30"/>
    </location>
</feature>
<dbReference type="Gene3D" id="3.30.420.240">
    <property type="match status" value="1"/>
</dbReference>
<evidence type="ECO:0000313" key="2">
    <source>
        <dbReference type="EMBL" id="SEG19594.1"/>
    </source>
</evidence>
<evidence type="ECO:0008006" key="4">
    <source>
        <dbReference type="Google" id="ProtNLM"/>
    </source>
</evidence>
<name>A0A1H5Y6H9_9BACT</name>
<keyword evidence="3" id="KW-1185">Reference proteome</keyword>
<proteinExistence type="predicted"/>
<dbReference type="Gene3D" id="3.40.50.300">
    <property type="entry name" value="P-loop containing nucleotide triphosphate hydrolases"/>
    <property type="match status" value="1"/>
</dbReference>
<dbReference type="InterPro" id="IPR027417">
    <property type="entry name" value="P-loop_NTPase"/>
</dbReference>
<reference evidence="2 3" key="1">
    <citation type="submission" date="2016-10" db="EMBL/GenBank/DDBJ databases">
        <authorList>
            <person name="de Groot N.N."/>
        </authorList>
    </citation>
    <scope>NUCLEOTIDE SEQUENCE [LARGE SCALE GENOMIC DNA]</scope>
    <source>
        <strain evidence="2 3">DSM 22489</strain>
    </source>
</reference>